<evidence type="ECO:0000313" key="3">
    <source>
        <dbReference type="Proteomes" id="UP000199603"/>
    </source>
</evidence>
<dbReference type="PANTHER" id="PTHR35399">
    <property type="entry name" value="SLR8030 PROTEIN"/>
    <property type="match status" value="1"/>
</dbReference>
<dbReference type="SUPFAM" id="SSF63829">
    <property type="entry name" value="Calcium-dependent phosphotriesterase"/>
    <property type="match status" value="1"/>
</dbReference>
<protein>
    <submittedName>
        <fullName evidence="2">Uncharacterized protein</fullName>
    </submittedName>
</protein>
<dbReference type="EMBL" id="FNAG01000001">
    <property type="protein sequence ID" value="SDD14854.1"/>
    <property type="molecule type" value="Genomic_DNA"/>
</dbReference>
<evidence type="ECO:0000313" key="2">
    <source>
        <dbReference type="EMBL" id="SDD14854.1"/>
    </source>
</evidence>
<dbReference type="PROSITE" id="PS51318">
    <property type="entry name" value="TAT"/>
    <property type="match status" value="1"/>
</dbReference>
<dbReference type="InterPro" id="IPR006311">
    <property type="entry name" value="TAT_signal"/>
</dbReference>
<proteinExistence type="predicted"/>
<gene>
    <name evidence="2" type="ORF">SAMN04488509_101445</name>
</gene>
<dbReference type="STRING" id="265719.SAMN04488509_101445"/>
<organism evidence="2 3">
    <name type="scientific">Aquimonas voraii</name>
    <dbReference type="NCBI Taxonomy" id="265719"/>
    <lineage>
        <taxon>Bacteria</taxon>
        <taxon>Pseudomonadati</taxon>
        <taxon>Pseudomonadota</taxon>
        <taxon>Gammaproteobacteria</taxon>
        <taxon>Lysobacterales</taxon>
        <taxon>Lysobacteraceae</taxon>
        <taxon>Aquimonas</taxon>
    </lineage>
</organism>
<keyword evidence="3" id="KW-1185">Reference proteome</keyword>
<feature type="region of interest" description="Disordered" evidence="1">
    <location>
        <begin position="486"/>
        <end position="511"/>
    </location>
</feature>
<feature type="region of interest" description="Disordered" evidence="1">
    <location>
        <begin position="1"/>
        <end position="23"/>
    </location>
</feature>
<accession>A0A1G6SDX2</accession>
<evidence type="ECO:0000256" key="1">
    <source>
        <dbReference type="SAM" id="MobiDB-lite"/>
    </source>
</evidence>
<dbReference type="RefSeq" id="WP_091238272.1">
    <property type="nucleotide sequence ID" value="NZ_FNAG01000001.1"/>
</dbReference>
<reference evidence="2 3" key="1">
    <citation type="submission" date="2016-10" db="EMBL/GenBank/DDBJ databases">
        <authorList>
            <person name="de Groot N.N."/>
        </authorList>
    </citation>
    <scope>NUCLEOTIDE SEQUENCE [LARGE SCALE GENOMIC DNA]</scope>
    <source>
        <strain evidence="2 3">DSM 16957</strain>
    </source>
</reference>
<dbReference type="Pfam" id="PF05787">
    <property type="entry name" value="PhoX"/>
    <property type="match status" value="1"/>
</dbReference>
<name>A0A1G6SDX2_9GAMM</name>
<sequence length="662" mass="71966">MQHDASPAPYGTVDFDHEDSNRSRNPHFAEVLASRSRRDLLKGSLAAAVGAMFISHDVLAGVARPQGFLNGEKNLPLPLPTRPGFAPVAVTRADTVTVPAGYTARPAFRWGDALFADSPAYKPDGTNTGADQEKLIGQNHDGMHYFTLDFSQRNQRGLLVMNHEYIEQSELHPNGQQLVDGKRLADDVRKEIAAHGVTVMEVARQGSGEWSVVRGSRYNRRITANTPCEIGGPVRGSRHVVTKYSPDGTRTRGTINNCANGYTPWGTYLTCEENWAGYFVNRGQRGRDQSRYGVPTSNSRYRWDTVEERFDASPRGDSAAADYRNEPNGQGWILEIDPYNPSAMPVKRTAMGRFAHEGCVFAPVKVGRPMAFYSGDDSQNEYIYKFVTRDVYLPAPLSVARNALDRGTLYVARFNADGTGEWLPLDFNDAGFRAKAAAAGVQFEDQADVLINTRLAADVVGATRMDRPEWGAVDPRDGRVYFTLTNNSSRTEQQEDAANPRGPNPFGHIIRWRENGDDHAATGFSWDIFLLSGTEADSANPAAGASAKLDASSIHASPDGLWFDPAGLLWIQTDMSGSQLGSGPFGNNAMLAVDPASGDIRRFLVGPVGCEVTGIAATPDLRTLFVNIQHPADGSSWPDGNGARPRSATVVVTKDDGGIIGT</sequence>
<dbReference type="Proteomes" id="UP000199603">
    <property type="component" value="Unassembled WGS sequence"/>
</dbReference>
<dbReference type="PANTHER" id="PTHR35399:SF2">
    <property type="entry name" value="DUF839 DOMAIN-CONTAINING PROTEIN"/>
    <property type="match status" value="1"/>
</dbReference>
<dbReference type="OrthoDB" id="9801383at2"/>
<dbReference type="AlphaFoldDB" id="A0A1G6SDX2"/>
<dbReference type="InterPro" id="IPR008557">
    <property type="entry name" value="PhoX"/>
</dbReference>